<feature type="region of interest" description="Disordered" evidence="1">
    <location>
        <begin position="1"/>
        <end position="224"/>
    </location>
</feature>
<evidence type="ECO:0000256" key="1">
    <source>
        <dbReference type="SAM" id="MobiDB-lite"/>
    </source>
</evidence>
<feature type="compositionally biased region" description="Low complexity" evidence="1">
    <location>
        <begin position="47"/>
        <end position="217"/>
    </location>
</feature>
<dbReference type="InterPro" id="IPR036465">
    <property type="entry name" value="vWFA_dom_sf"/>
</dbReference>
<dbReference type="PANTHER" id="PTHR34706">
    <property type="entry name" value="SLR1338 PROTEIN"/>
    <property type="match status" value="1"/>
</dbReference>
<evidence type="ECO:0008006" key="4">
    <source>
        <dbReference type="Google" id="ProtNLM"/>
    </source>
</evidence>
<evidence type="ECO:0000313" key="3">
    <source>
        <dbReference type="Proteomes" id="UP001233271"/>
    </source>
</evidence>
<dbReference type="SUPFAM" id="SSF53300">
    <property type="entry name" value="vWA-like"/>
    <property type="match status" value="1"/>
</dbReference>
<reference evidence="2" key="1">
    <citation type="journal article" date="2023" name="BMC Genomics">
        <title>Chromosome-level genome assemblies of Cutaneotrichosporon spp. (Trichosporonales, Basidiomycota) reveal imbalanced evolution between nucleotide sequences and chromosome synteny.</title>
        <authorList>
            <person name="Kobayashi Y."/>
            <person name="Kayamori A."/>
            <person name="Aoki K."/>
            <person name="Shiwa Y."/>
            <person name="Matsutani M."/>
            <person name="Fujita N."/>
            <person name="Sugita T."/>
            <person name="Iwasaki W."/>
            <person name="Tanaka N."/>
            <person name="Takashima M."/>
        </authorList>
    </citation>
    <scope>NUCLEOTIDE SEQUENCE</scope>
    <source>
        <strain evidence="2">HIS019</strain>
    </source>
</reference>
<sequence length="514" mass="54842">MGLASKLAAAQNNPSGAAFGAPAAGAPPGVPPGQYGAPGAPPPVPGGRPAQPGAPGAPGAYGQQPQYGQPQQQQYGQQQGQYGQPGQQPGQYGQPGQQQYGQQPGQPGQYGARPGQPGQPGQPQYGQQPGQPGQPQYGQQPGQPGQPQYGQQPGQPGQPQYGQQPGQYGQQPGQYGQPPQGQYGQPQQQFGQQPGQYGQQQQYGQQPGQYGAQPGAPMGAMTGGAGGVNPQQLLPLLQHCVQDQNLQAFYPPGSLEPIAQRVAASGALPKIAQEWRLPMEIAIDLVKMCLFDFVLYVDDSGSMAFEENGERIDDLKLIVSRVATATALFDSDGIQVRFMNSPTQGDNITNEPAAMNLIQHVKFSGLTPLGTNLMSKVLEPLVLRPARMNQLQKPVVVITITDGTPAGENRDEVFNVIQRVDQELSRTRYGRDAVSYQFAQVGNDQKAQAFLETLDNHPVVGTLVDCTSNFESEQAEMMRTTGIELTPETWLVKLLMGPIDSSYDSKDEAGPPRR</sequence>
<dbReference type="PANTHER" id="PTHR34706:SF2">
    <property type="entry name" value="RFEF"/>
    <property type="match status" value="1"/>
</dbReference>
<dbReference type="Proteomes" id="UP001233271">
    <property type="component" value="Chromosome 3"/>
</dbReference>
<feature type="compositionally biased region" description="Low complexity" evidence="1">
    <location>
        <begin position="16"/>
        <end position="38"/>
    </location>
</feature>
<protein>
    <recommendedName>
        <fullName evidence="4">VWFA domain-containing protein</fullName>
    </recommendedName>
</protein>
<evidence type="ECO:0000313" key="2">
    <source>
        <dbReference type="EMBL" id="BEI89991.1"/>
    </source>
</evidence>
<dbReference type="Gene3D" id="3.40.50.410">
    <property type="entry name" value="von Willebrand factor, type A domain"/>
    <property type="match status" value="1"/>
</dbReference>
<dbReference type="AlphaFoldDB" id="A0AA48L0K0"/>
<accession>A0AA48L0K0</accession>
<proteinExistence type="predicted"/>
<organism evidence="2 3">
    <name type="scientific">Cutaneotrichosporon cavernicola</name>
    <dbReference type="NCBI Taxonomy" id="279322"/>
    <lineage>
        <taxon>Eukaryota</taxon>
        <taxon>Fungi</taxon>
        <taxon>Dikarya</taxon>
        <taxon>Basidiomycota</taxon>
        <taxon>Agaricomycotina</taxon>
        <taxon>Tremellomycetes</taxon>
        <taxon>Trichosporonales</taxon>
        <taxon>Trichosporonaceae</taxon>
        <taxon>Cutaneotrichosporon</taxon>
    </lineage>
</organism>
<name>A0AA48L0K0_9TREE</name>
<gene>
    <name evidence="2" type="ORF">CcaverHIS019_0300610</name>
</gene>
<dbReference type="GeneID" id="85493862"/>
<dbReference type="RefSeq" id="XP_060455257.1">
    <property type="nucleotide sequence ID" value="XM_060598466.1"/>
</dbReference>
<dbReference type="KEGG" id="ccac:CcaHIS019_0300610"/>
<dbReference type="EMBL" id="AP028214">
    <property type="protein sequence ID" value="BEI89991.1"/>
    <property type="molecule type" value="Genomic_DNA"/>
</dbReference>
<keyword evidence="3" id="KW-1185">Reference proteome</keyword>